<dbReference type="Pfam" id="PF01363">
    <property type="entry name" value="FYVE"/>
    <property type="match status" value="1"/>
</dbReference>
<dbReference type="STRING" id="51028.A0A0N4VB28"/>
<dbReference type="InterPro" id="IPR013083">
    <property type="entry name" value="Znf_RING/FYVE/PHD"/>
</dbReference>
<evidence type="ECO:0000313" key="20">
    <source>
        <dbReference type="WBParaSite" id="EVEC_0000772401-mRNA-1"/>
    </source>
</evidence>
<dbReference type="SUPFAM" id="SSF57903">
    <property type="entry name" value="FYVE/PHD zinc finger"/>
    <property type="match status" value="1"/>
</dbReference>
<evidence type="ECO:0000256" key="4">
    <source>
        <dbReference type="ARBA" id="ARBA00022679"/>
    </source>
</evidence>
<evidence type="ECO:0000256" key="7">
    <source>
        <dbReference type="ARBA" id="ARBA00022753"/>
    </source>
</evidence>
<keyword evidence="10" id="KW-0862">Zinc</keyword>
<organism evidence="20">
    <name type="scientific">Enterobius vermicularis</name>
    <name type="common">Human pinworm</name>
    <dbReference type="NCBI Taxonomy" id="51028"/>
    <lineage>
        <taxon>Eukaryota</taxon>
        <taxon>Metazoa</taxon>
        <taxon>Ecdysozoa</taxon>
        <taxon>Nematoda</taxon>
        <taxon>Chromadorea</taxon>
        <taxon>Rhabditida</taxon>
        <taxon>Spirurina</taxon>
        <taxon>Oxyuridomorpha</taxon>
        <taxon>Oxyuroidea</taxon>
        <taxon>Oxyuridae</taxon>
        <taxon>Enterobius</taxon>
    </lineage>
</organism>
<evidence type="ECO:0000256" key="9">
    <source>
        <dbReference type="ARBA" id="ARBA00022777"/>
    </source>
</evidence>
<evidence type="ECO:0000256" key="11">
    <source>
        <dbReference type="ARBA" id="ARBA00022840"/>
    </source>
</evidence>
<evidence type="ECO:0000256" key="5">
    <source>
        <dbReference type="ARBA" id="ARBA00022723"/>
    </source>
</evidence>
<keyword evidence="11 15" id="KW-0067">ATP-binding</keyword>
<dbReference type="FunFam" id="3.30.810.10:FF:000001">
    <property type="entry name" value="1-phosphatidylinositol 3-phosphate 5-kinase FAB1"/>
    <property type="match status" value="1"/>
</dbReference>
<dbReference type="FunFam" id="3.50.7.10:FF:000007">
    <property type="entry name" value="1-phosphatidylinositol 3-phosphate 5-kinase isoform X1"/>
    <property type="match status" value="1"/>
</dbReference>
<dbReference type="PROSITE" id="PS51455">
    <property type="entry name" value="PIPK"/>
    <property type="match status" value="1"/>
</dbReference>
<evidence type="ECO:0000256" key="13">
    <source>
        <dbReference type="ARBA" id="ARBA00052820"/>
    </source>
</evidence>
<protein>
    <recommendedName>
        <fullName evidence="2">1-phosphatidylinositol-3-phosphate 5-kinase</fullName>
        <ecNumber evidence="2">2.7.1.150</ecNumber>
    </recommendedName>
</protein>
<dbReference type="PANTHER" id="PTHR45748">
    <property type="entry name" value="1-PHOSPHATIDYLINOSITOL 3-PHOSPHATE 5-KINASE-RELATED"/>
    <property type="match status" value="1"/>
</dbReference>
<dbReference type="GO" id="GO:0052810">
    <property type="term" value="F:1-phosphatidylinositol-5-kinase activity"/>
    <property type="evidence" value="ECO:0007669"/>
    <property type="project" value="UniProtKB-ARBA"/>
</dbReference>
<keyword evidence="3" id="KW-0597">Phosphoprotein</keyword>
<dbReference type="Gene3D" id="3.30.40.10">
    <property type="entry name" value="Zinc/RING finger domain, C3HC4 (zinc finger)"/>
    <property type="match status" value="1"/>
</dbReference>
<dbReference type="SMART" id="SM00330">
    <property type="entry name" value="PIPKc"/>
    <property type="match status" value="1"/>
</dbReference>
<name>A0A0N4VB28_ENTVE</name>
<keyword evidence="12" id="KW-0472">Membrane</keyword>
<dbReference type="SMART" id="SM00064">
    <property type="entry name" value="FYVE"/>
    <property type="match status" value="1"/>
</dbReference>
<evidence type="ECO:0000256" key="2">
    <source>
        <dbReference type="ARBA" id="ARBA00012009"/>
    </source>
</evidence>
<evidence type="ECO:0000256" key="14">
    <source>
        <dbReference type="PROSITE-ProRule" id="PRU00091"/>
    </source>
</evidence>
<dbReference type="InterPro" id="IPR027483">
    <property type="entry name" value="PInositol-4-P-4/5-kinase_C_sf"/>
</dbReference>
<dbReference type="CDD" id="cd15725">
    <property type="entry name" value="FYVE_PIKfyve_Fab1"/>
    <property type="match status" value="1"/>
</dbReference>
<dbReference type="EC" id="2.7.1.150" evidence="2"/>
<feature type="domain" description="FYVE-type" evidence="16">
    <location>
        <begin position="127"/>
        <end position="182"/>
    </location>
</feature>
<dbReference type="InterPro" id="IPR017455">
    <property type="entry name" value="Znf_FYVE-rel"/>
</dbReference>
<evidence type="ECO:0000256" key="10">
    <source>
        <dbReference type="ARBA" id="ARBA00022833"/>
    </source>
</evidence>
<dbReference type="SUPFAM" id="SSF56104">
    <property type="entry name" value="SAICAR synthase-like"/>
    <property type="match status" value="1"/>
</dbReference>
<dbReference type="Pfam" id="PF00118">
    <property type="entry name" value="Cpn60_TCP1"/>
    <property type="match status" value="1"/>
</dbReference>
<evidence type="ECO:0000256" key="6">
    <source>
        <dbReference type="ARBA" id="ARBA00022741"/>
    </source>
</evidence>
<dbReference type="InterPro" id="IPR002423">
    <property type="entry name" value="Cpn60/GroEL/TCP-1"/>
</dbReference>
<evidence type="ECO:0000256" key="15">
    <source>
        <dbReference type="PROSITE-ProRule" id="PRU00781"/>
    </source>
</evidence>
<dbReference type="Gene3D" id="3.30.810.10">
    <property type="entry name" value="2-Layer Sandwich"/>
    <property type="match status" value="1"/>
</dbReference>
<keyword evidence="9 15" id="KW-0418">Kinase</keyword>
<dbReference type="FunFam" id="3.30.40.10:FF:000057">
    <property type="entry name" value="1-phosphatidylinositol 3-phosphate 5-kinase isoform X1"/>
    <property type="match status" value="1"/>
</dbReference>
<dbReference type="OrthoDB" id="158357at2759"/>
<dbReference type="GO" id="GO:0000285">
    <property type="term" value="F:1-phosphatidylinositol-3-phosphate 5-kinase activity"/>
    <property type="evidence" value="ECO:0007669"/>
    <property type="project" value="UniProtKB-EC"/>
</dbReference>
<sequence length="1436" mass="160836">MATSNVELTYFAQLPPEQENDDASTSNIFTGFFGKFFKSSSGTVLEEDNGSEAAGIASSSAVIGLEKDQEDVTVSPEVATDREEGGDDVLATGVRGIPGRLSSLFRSRKPSLVDYNSSSFRRYWMPDSTGKECYECQERFTVFRRRHHCRLCGQIFCAKCCSVQVPGSLLGYMGELRVCEYCARVVVTYLPQGLSTSDSQQGETKEELSVRDQPVKNVATVSAGKNTVLYGSTYNSKENGGALTASNQLPSLLSVVELAAQKETTAKFSPLPPAEHYPSIDDYEPEWVRSIEMSNTPKMLNKPDEISSLPSNISGFDAFSNNNFDATIAKIEDRSKTLVPGLPSCVDEGPQEDIPLESAFEERIQKLLLYLFEREMLDPTVWWDVIWPMSRQVAASVNVDVENRRDHMNVLNYVHIKKLWVDDQKPSAAIVNGVVCSKSITHAHMPDTIANASVLALAGGLEYERVAEKLSSIEPIVMQAGFTQPSIVLVENSVAQIAVRMLLQAGVTLVSNLKPQVLQRIARSTCSDVMPSLDVQILQQKIGFCASFKQQTVRLASGKRKTLLIFSDCSSDLGCSIILRSNSRWQLRCAKRILRFIILTLYSARLEVQFFSLLGTVISKRSRDCIVCALNINEPDPDENGFTNRLKKCTLSSSPFIEFGVPFLETAKGRGCVLRPYFKQPLYRHLSSDDFNRMRKRQEDIEIALKNQSSKKETFYKHHDFVENKTLCAINDDDVASYRAFSGQIFKHHVEGSTSTEKKISEEDFCCYEDVFDPLIHQRIAILFGSFSPKSPNAPLFCVRPWVVQMEHYGSNDMTLGEFLKRFCFNKDYQCPSTNCEVPMLDHARKIVYRHVCIEITTQNCVQPADESGALSQSCNYKADTIICWHYCLICKASSAVVSLPDIAVRMSFARYIDYLANGGMGACSISAFSKVKPCHVTFSPVVCTVDAVMFTRKFVADKESEIRQTADTIFKLMETRIERFAQNPDSSRFSSHYIVLKEALSETRAQFDEIILQFDPNKDLSSKTLTIRSNDAVYIKAVDTETRCRYLIQKLIDLWNEQCLSINQAARSFKKVVSSNLLSNHVNASKTSSVLGDAPKDSNAVSSDTLKSSSSAVALNEVELSPIESPFLTQLHLSLPAPNPGMTVVVKDLMDRKGNAHPDVGSIIAYALSSVDYETKRLRDTETVSSQEHIELDFGDERAQYFVKVYYAESFHRLRKLLFVEGEECFIRSLSVSVGWNPQGGKSGASFYRTQVYGVYRIGYKNKVSGNQLKLDVLVMEYLFYKRNIKLVWDLKGSQRNRMAVEGKKTADLVLLDENLIKDLWNNQLYVHPHSKAALNMAISNDSHFLSAQHVMDYSLLVGVDETNSELVLGIVDYMRTYTLDKKLESWVKIVAIPGSLLPTVISPVMYCTRFSDAMDIYFPVAPDQWTGLGSSVSY</sequence>
<evidence type="ECO:0000313" key="19">
    <source>
        <dbReference type="Proteomes" id="UP000274131"/>
    </source>
</evidence>
<comment type="subcellular location">
    <subcellularLocation>
        <location evidence="1">Endosome membrane</location>
    </subcellularLocation>
</comment>
<evidence type="ECO:0000313" key="18">
    <source>
        <dbReference type="EMBL" id="VDD92457.1"/>
    </source>
</evidence>
<dbReference type="WBParaSite" id="EVEC_0000772401-mRNA-1">
    <property type="protein sequence ID" value="EVEC_0000772401-mRNA-1"/>
    <property type="gene ID" value="EVEC_0000772401"/>
</dbReference>
<gene>
    <name evidence="18" type="ORF">EVEC_LOCUS7208</name>
</gene>
<keyword evidence="5" id="KW-0479">Metal-binding</keyword>
<dbReference type="GO" id="GO:0008270">
    <property type="term" value="F:zinc ion binding"/>
    <property type="evidence" value="ECO:0007669"/>
    <property type="project" value="UniProtKB-KW"/>
</dbReference>
<dbReference type="Gene3D" id="3.50.7.10">
    <property type="entry name" value="GroEL"/>
    <property type="match status" value="1"/>
</dbReference>
<evidence type="ECO:0000256" key="12">
    <source>
        <dbReference type="ARBA" id="ARBA00023136"/>
    </source>
</evidence>
<dbReference type="GO" id="GO:0046854">
    <property type="term" value="P:phosphatidylinositol phosphate biosynthetic process"/>
    <property type="evidence" value="ECO:0007669"/>
    <property type="project" value="TreeGrafter"/>
</dbReference>
<keyword evidence="6 15" id="KW-0547">Nucleotide-binding</keyword>
<reference evidence="20" key="1">
    <citation type="submission" date="2017-02" db="UniProtKB">
        <authorList>
            <consortium name="WormBaseParasite"/>
        </authorList>
    </citation>
    <scope>IDENTIFICATION</scope>
</reference>
<evidence type="ECO:0000256" key="1">
    <source>
        <dbReference type="ARBA" id="ARBA00004608"/>
    </source>
</evidence>
<dbReference type="InterPro" id="IPR011011">
    <property type="entry name" value="Znf_FYVE_PHD"/>
</dbReference>
<dbReference type="GO" id="GO:0010008">
    <property type="term" value="C:endosome membrane"/>
    <property type="evidence" value="ECO:0007669"/>
    <property type="project" value="UniProtKB-SubCell"/>
</dbReference>
<reference evidence="18 19" key="2">
    <citation type="submission" date="2018-10" db="EMBL/GenBank/DDBJ databases">
        <authorList>
            <consortium name="Pathogen Informatics"/>
        </authorList>
    </citation>
    <scope>NUCLEOTIDE SEQUENCE [LARGE SCALE GENOMIC DNA]</scope>
</reference>
<accession>A0A0N4VB28</accession>
<dbReference type="InterPro" id="IPR027409">
    <property type="entry name" value="GroEL-like_apical_dom_sf"/>
</dbReference>
<comment type="catalytic activity">
    <reaction evidence="13">
        <text>a 1,2-diacyl-sn-glycero-3-phospho-(1D-myo-inositol-3-phosphate) + ATP = a 1,2-diacyl-sn-glycero-3-phospho-(1D-myo-inositol-3,5-bisphosphate) + ADP + H(+)</text>
        <dbReference type="Rhea" id="RHEA:13609"/>
        <dbReference type="ChEBI" id="CHEBI:15378"/>
        <dbReference type="ChEBI" id="CHEBI:30616"/>
        <dbReference type="ChEBI" id="CHEBI:57923"/>
        <dbReference type="ChEBI" id="CHEBI:58088"/>
        <dbReference type="ChEBI" id="CHEBI:456216"/>
        <dbReference type="EC" id="2.7.1.150"/>
    </reaction>
    <physiologicalReaction direction="left-to-right" evidence="13">
        <dbReference type="Rhea" id="RHEA:13610"/>
    </physiologicalReaction>
</comment>
<dbReference type="InterPro" id="IPR000306">
    <property type="entry name" value="Znf_FYVE"/>
</dbReference>
<dbReference type="PANTHER" id="PTHR45748:SF7">
    <property type="entry name" value="1-PHOSPHATIDYLINOSITOL 3-PHOSPHATE 5-KINASE-RELATED"/>
    <property type="match status" value="1"/>
</dbReference>
<keyword evidence="4 15" id="KW-0808">Transferase</keyword>
<dbReference type="InterPro" id="IPR027484">
    <property type="entry name" value="PInositol-4-P-5-kinase_N"/>
</dbReference>
<dbReference type="CDD" id="cd17300">
    <property type="entry name" value="PIPKc_PIKfyve"/>
    <property type="match status" value="1"/>
</dbReference>
<dbReference type="SUPFAM" id="SSF52029">
    <property type="entry name" value="GroEL apical domain-like"/>
    <property type="match status" value="1"/>
</dbReference>
<evidence type="ECO:0000256" key="3">
    <source>
        <dbReference type="ARBA" id="ARBA00022553"/>
    </source>
</evidence>
<proteinExistence type="predicted"/>
<keyword evidence="19" id="KW-1185">Reference proteome</keyword>
<keyword evidence="7" id="KW-0967">Endosome</keyword>
<evidence type="ECO:0000256" key="8">
    <source>
        <dbReference type="ARBA" id="ARBA00022771"/>
    </source>
</evidence>
<dbReference type="InterPro" id="IPR044769">
    <property type="entry name" value="PIKfyve_PIPKc"/>
</dbReference>
<dbReference type="Gene3D" id="3.30.800.10">
    <property type="entry name" value="Phosphatidylinositol Phosphate Kinase II Beta"/>
    <property type="match status" value="1"/>
</dbReference>
<dbReference type="GO" id="GO:0005524">
    <property type="term" value="F:ATP binding"/>
    <property type="evidence" value="ECO:0007669"/>
    <property type="project" value="UniProtKB-UniRule"/>
</dbReference>
<dbReference type="Proteomes" id="UP000274131">
    <property type="component" value="Unassembled WGS sequence"/>
</dbReference>
<dbReference type="PROSITE" id="PS50178">
    <property type="entry name" value="ZF_FYVE"/>
    <property type="match status" value="1"/>
</dbReference>
<feature type="domain" description="PIPK" evidence="17">
    <location>
        <begin position="1091"/>
        <end position="1420"/>
    </location>
</feature>
<evidence type="ECO:0000259" key="17">
    <source>
        <dbReference type="PROSITE" id="PS51455"/>
    </source>
</evidence>
<dbReference type="GO" id="GO:0016192">
    <property type="term" value="P:vesicle-mediated transport"/>
    <property type="evidence" value="ECO:0007669"/>
    <property type="project" value="UniProtKB-ARBA"/>
</dbReference>
<keyword evidence="8 14" id="KW-0863">Zinc-finger</keyword>
<evidence type="ECO:0000259" key="16">
    <source>
        <dbReference type="PROSITE" id="PS50178"/>
    </source>
</evidence>
<dbReference type="InterPro" id="IPR002498">
    <property type="entry name" value="PInositol-4-P-4/5-kinase_core"/>
</dbReference>
<dbReference type="Pfam" id="PF01504">
    <property type="entry name" value="PIP5K"/>
    <property type="match status" value="1"/>
</dbReference>
<dbReference type="EMBL" id="UXUI01008821">
    <property type="protein sequence ID" value="VDD92457.1"/>
    <property type="molecule type" value="Genomic_DNA"/>
</dbReference>